<evidence type="ECO:0000256" key="10">
    <source>
        <dbReference type="ARBA" id="ARBA00022741"/>
    </source>
</evidence>
<comment type="subcellular location">
    <subcellularLocation>
        <location evidence="1 19">Cytoplasm</location>
    </subcellularLocation>
</comment>
<comment type="similarity">
    <text evidence="19">Belongs to the AccA family.</text>
</comment>
<dbReference type="EMBL" id="BONI01000001">
    <property type="protein sequence ID" value="GIG03573.1"/>
    <property type="molecule type" value="Genomic_DNA"/>
</dbReference>
<comment type="cofactor">
    <cofactor evidence="20">
        <name>Zn(2+)</name>
        <dbReference type="ChEBI" id="CHEBI:29105"/>
    </cofactor>
    <text evidence="20">Binds 1 zinc ion per subunit.</text>
</comment>
<evidence type="ECO:0000256" key="20">
    <source>
        <dbReference type="HAMAP-Rule" id="MF_01395"/>
    </source>
</evidence>
<feature type="binding site" evidence="20">
    <location>
        <position position="46"/>
    </location>
    <ligand>
        <name>Zn(2+)</name>
        <dbReference type="ChEBI" id="CHEBI:29105"/>
    </ligand>
</feature>
<dbReference type="InterPro" id="IPR011763">
    <property type="entry name" value="COA_CT_C"/>
</dbReference>
<dbReference type="NCBIfam" id="NF041504">
    <property type="entry name" value="AccA_sub"/>
    <property type="match status" value="1"/>
</dbReference>
<dbReference type="Proteomes" id="UP000630887">
    <property type="component" value="Unassembled WGS sequence"/>
</dbReference>
<dbReference type="PANTHER" id="PTHR42853">
    <property type="entry name" value="ACETYL-COENZYME A CARBOXYLASE CARBOXYL TRANSFERASE SUBUNIT ALPHA"/>
    <property type="match status" value="1"/>
</dbReference>
<name>A0A8J3P491_9ACTN</name>
<sequence length="579" mass="60696">MSEMTAGPGELPGPAGPEASWVSCKRCQAVVYGKRLARSNGICPQCGHCRPLGAWDRLALLADPGSVEPLDLAADAADPLRFVDDKPYPQRIAEARQSTGLVEAVVCCRLRMAGTPAIAAVMDFRFMGGSLSGAVGELITCAAETALAQRLPLLLVTASGGVRMQEGVIGLMQMAKTAQALHQLDEAGLPTVCLVTDPTYGGVAASFAMLGDVVVAEPGARLGFAGPRVIAQTIKQELPAGFQTAEFLLDRGFLDLICPRPALRHRIGRLLAIGTRRDAVPPAPVEGGAYTVVRDPGLLPERRAWEAVRRARNVARPTTSDYLSMILDDFEELHGDRAGGDCPAIIGGVGRLGGTPLVVIGHEKGHTTRELDRRNYGMPGPAGYRKAARLLRLAAKWGLPVLTLVDTPGAYPGVDAEEQGQATAIAENLRLMGSLPVPVVTVITGEGCSGGALGIAVADRVLIMENAVYTVISPEGCAAILWRDAAAAPTAAQALRVDARSLLELGVVEAVIPEPPGGAEADHAAAAAALRAAVHAELADLAGLDQSRLVAQRRARFRRFGSSRRPDEAVLIPTEGGSW</sequence>
<dbReference type="EC" id="2.1.3.15" evidence="19"/>
<comment type="caution">
    <text evidence="23">The sequence shown here is derived from an EMBL/GenBank/DDBJ whole genome shotgun (WGS) entry which is preliminary data.</text>
</comment>
<evidence type="ECO:0000256" key="13">
    <source>
        <dbReference type="ARBA" id="ARBA00022833"/>
    </source>
</evidence>
<dbReference type="HAMAP" id="MF_00823">
    <property type="entry name" value="AcetylCoA_CT_alpha"/>
    <property type="match status" value="1"/>
</dbReference>
<dbReference type="GO" id="GO:0006633">
    <property type="term" value="P:fatty acid biosynthetic process"/>
    <property type="evidence" value="ECO:0007669"/>
    <property type="project" value="UniProtKB-KW"/>
</dbReference>
<proteinExistence type="inferred from homology"/>
<keyword evidence="13 20" id="KW-0862">Zinc</keyword>
<evidence type="ECO:0000256" key="3">
    <source>
        <dbReference type="ARBA" id="ARBA00006276"/>
    </source>
</evidence>
<evidence type="ECO:0000256" key="7">
    <source>
        <dbReference type="ARBA" id="ARBA00022516"/>
    </source>
</evidence>
<dbReference type="PRINTS" id="PR01069">
    <property type="entry name" value="ACCCTRFRASEA"/>
</dbReference>
<evidence type="ECO:0000256" key="4">
    <source>
        <dbReference type="ARBA" id="ARBA00010284"/>
    </source>
</evidence>
<reference evidence="23 24" key="1">
    <citation type="submission" date="2021-01" db="EMBL/GenBank/DDBJ databases">
        <title>Whole genome shotgun sequence of Catellatospora coxensis NBRC 107359.</title>
        <authorList>
            <person name="Komaki H."/>
            <person name="Tamura T."/>
        </authorList>
    </citation>
    <scope>NUCLEOTIDE SEQUENCE [LARGE SCALE GENOMIC DNA]</scope>
    <source>
        <strain evidence="23 24">NBRC 107359</strain>
    </source>
</reference>
<keyword evidence="8 19" id="KW-0808">Transferase</keyword>
<comment type="catalytic activity">
    <reaction evidence="18 19">
        <text>N(6)-carboxybiotinyl-L-lysyl-[protein] + acetyl-CoA = N(6)-biotinyl-L-lysyl-[protein] + malonyl-CoA</text>
        <dbReference type="Rhea" id="RHEA:54728"/>
        <dbReference type="Rhea" id="RHEA-COMP:10505"/>
        <dbReference type="Rhea" id="RHEA-COMP:10506"/>
        <dbReference type="ChEBI" id="CHEBI:57288"/>
        <dbReference type="ChEBI" id="CHEBI:57384"/>
        <dbReference type="ChEBI" id="CHEBI:83144"/>
        <dbReference type="ChEBI" id="CHEBI:83145"/>
        <dbReference type="EC" id="2.1.3.15"/>
    </reaction>
</comment>
<evidence type="ECO:0000256" key="15">
    <source>
        <dbReference type="ARBA" id="ARBA00023098"/>
    </source>
</evidence>
<evidence type="ECO:0000256" key="12">
    <source>
        <dbReference type="ARBA" id="ARBA00022832"/>
    </source>
</evidence>
<dbReference type="GO" id="GO:0016743">
    <property type="term" value="F:carboxyl- or carbamoyltransferase activity"/>
    <property type="evidence" value="ECO:0007669"/>
    <property type="project" value="UniProtKB-UniRule"/>
</dbReference>
<evidence type="ECO:0000256" key="6">
    <source>
        <dbReference type="ARBA" id="ARBA00022490"/>
    </source>
</evidence>
<keyword evidence="14 19" id="KW-0067">ATP-binding</keyword>
<dbReference type="InterPro" id="IPR029045">
    <property type="entry name" value="ClpP/crotonase-like_dom_sf"/>
</dbReference>
<dbReference type="GO" id="GO:0008270">
    <property type="term" value="F:zinc ion binding"/>
    <property type="evidence" value="ECO:0007669"/>
    <property type="project" value="UniProtKB-UniRule"/>
</dbReference>
<evidence type="ECO:0000256" key="2">
    <source>
        <dbReference type="ARBA" id="ARBA00004956"/>
    </source>
</evidence>
<evidence type="ECO:0000256" key="1">
    <source>
        <dbReference type="ARBA" id="ARBA00004496"/>
    </source>
</evidence>
<comment type="function">
    <text evidence="17 20">Component of the acetyl coenzyme A carboxylase (ACC) complex. Biotin carboxylase (BC) catalyzes the carboxylation of biotin on its carrier protein (BCCP) and then the CO(2) group is transferred by the transcarboxylase to acetyl-CoA to form malonyl-CoA.</text>
</comment>
<dbReference type="GO" id="GO:0009317">
    <property type="term" value="C:acetyl-CoA carboxylase complex"/>
    <property type="evidence" value="ECO:0007669"/>
    <property type="project" value="InterPro"/>
</dbReference>
<accession>A0A8J3P491</accession>
<feature type="binding site" evidence="20">
    <location>
        <position position="43"/>
    </location>
    <ligand>
        <name>Zn(2+)</name>
        <dbReference type="ChEBI" id="CHEBI:29105"/>
    </ligand>
</feature>
<comment type="similarity">
    <text evidence="3">In the C-terminal section; belongs to the AccA family.</text>
</comment>
<evidence type="ECO:0000256" key="18">
    <source>
        <dbReference type="ARBA" id="ARBA00049152"/>
    </source>
</evidence>
<feature type="zinc finger region" description="C4-type" evidence="20">
    <location>
        <begin position="24"/>
        <end position="46"/>
    </location>
</feature>
<dbReference type="NCBIfam" id="NF004344">
    <property type="entry name" value="PRK05724.1"/>
    <property type="match status" value="1"/>
</dbReference>
<comment type="similarity">
    <text evidence="20">Belongs to the AccD/PCCB family.</text>
</comment>
<comment type="function">
    <text evidence="19">Component of the acetyl coenzyme A carboxylase (ACC) complex. First, biotin carboxylase catalyzes the carboxylation of biotin on its carrier protein (BCCP) and then the CO(2) group is transferred by the carboxyltransferase to acetyl-CoA to form malonyl-CoA.</text>
</comment>
<gene>
    <name evidence="19" type="primary">accA</name>
    <name evidence="20" type="synonym">accD</name>
    <name evidence="23" type="ORF">Cco03nite_02730</name>
</gene>
<keyword evidence="9 20" id="KW-0479">Metal-binding</keyword>
<feature type="binding site" evidence="20">
    <location>
        <position position="27"/>
    </location>
    <ligand>
        <name>Zn(2+)</name>
        <dbReference type="ChEBI" id="CHEBI:29105"/>
    </ligand>
</feature>
<evidence type="ECO:0000256" key="19">
    <source>
        <dbReference type="HAMAP-Rule" id="MF_00823"/>
    </source>
</evidence>
<dbReference type="NCBIfam" id="TIGR00513">
    <property type="entry name" value="accA"/>
    <property type="match status" value="1"/>
</dbReference>
<organism evidence="23 24">
    <name type="scientific">Catellatospora coxensis</name>
    <dbReference type="NCBI Taxonomy" id="310354"/>
    <lineage>
        <taxon>Bacteria</taxon>
        <taxon>Bacillati</taxon>
        <taxon>Actinomycetota</taxon>
        <taxon>Actinomycetes</taxon>
        <taxon>Micromonosporales</taxon>
        <taxon>Micromonosporaceae</taxon>
        <taxon>Catellatospora</taxon>
    </lineage>
</organism>
<dbReference type="SUPFAM" id="SSF52096">
    <property type="entry name" value="ClpP/crotonase"/>
    <property type="match status" value="2"/>
</dbReference>
<comment type="subunit">
    <text evidence="19">Acetyl-CoA carboxylase is a heterohexamer composed of biotin carboxyl carrier protein (AccB), biotin carboxylase (AccC) and two subunits each of ACCase subunit alpha (AccA) and ACCase subunit beta (AccD).</text>
</comment>
<dbReference type="PROSITE" id="PS50989">
    <property type="entry name" value="COA_CT_CTER"/>
    <property type="match status" value="1"/>
</dbReference>
<dbReference type="AlphaFoldDB" id="A0A8J3P491"/>
<evidence type="ECO:0000313" key="23">
    <source>
        <dbReference type="EMBL" id="GIG03573.1"/>
    </source>
</evidence>
<dbReference type="GO" id="GO:0005524">
    <property type="term" value="F:ATP binding"/>
    <property type="evidence" value="ECO:0007669"/>
    <property type="project" value="UniProtKB-KW"/>
</dbReference>
<keyword evidence="15 19" id="KW-0443">Lipid metabolism</keyword>
<evidence type="ECO:0000256" key="5">
    <source>
        <dbReference type="ARBA" id="ARBA00011664"/>
    </source>
</evidence>
<dbReference type="PROSITE" id="PS50980">
    <property type="entry name" value="COA_CT_NTER"/>
    <property type="match status" value="1"/>
</dbReference>
<dbReference type="Pfam" id="PF01039">
    <property type="entry name" value="Carboxyl_trans"/>
    <property type="match status" value="1"/>
</dbReference>
<evidence type="ECO:0000256" key="14">
    <source>
        <dbReference type="ARBA" id="ARBA00022840"/>
    </source>
</evidence>
<keyword evidence="12 19" id="KW-0276">Fatty acid metabolism</keyword>
<evidence type="ECO:0000259" key="21">
    <source>
        <dbReference type="PROSITE" id="PS50980"/>
    </source>
</evidence>
<dbReference type="InterPro" id="IPR034733">
    <property type="entry name" value="AcCoA_carboxyl_beta"/>
</dbReference>
<dbReference type="GO" id="GO:2001295">
    <property type="term" value="P:malonyl-CoA biosynthetic process"/>
    <property type="evidence" value="ECO:0007669"/>
    <property type="project" value="UniProtKB-UniRule"/>
</dbReference>
<dbReference type="GO" id="GO:0003989">
    <property type="term" value="F:acetyl-CoA carboxylase activity"/>
    <property type="evidence" value="ECO:0007669"/>
    <property type="project" value="InterPro"/>
</dbReference>
<evidence type="ECO:0000256" key="17">
    <source>
        <dbReference type="ARBA" id="ARBA00025280"/>
    </source>
</evidence>
<keyword evidence="7 19" id="KW-0444">Lipid biosynthesis</keyword>
<keyword evidence="6 19" id="KW-0963">Cytoplasm</keyword>
<evidence type="ECO:0000313" key="24">
    <source>
        <dbReference type="Proteomes" id="UP000630887"/>
    </source>
</evidence>
<comment type="pathway">
    <text evidence="2 19">Lipid metabolism; malonyl-CoA biosynthesis; malonyl-CoA from acetyl-CoA: step 1/1.</text>
</comment>
<keyword evidence="24" id="KW-1185">Reference proteome</keyword>
<dbReference type="PANTHER" id="PTHR42853:SF3">
    <property type="entry name" value="ACETYL-COENZYME A CARBOXYLASE CARBOXYL TRANSFERASE SUBUNIT ALPHA, CHLOROPLASTIC"/>
    <property type="match status" value="1"/>
</dbReference>
<evidence type="ECO:0000256" key="9">
    <source>
        <dbReference type="ARBA" id="ARBA00022723"/>
    </source>
</evidence>
<dbReference type="InterPro" id="IPR000438">
    <property type="entry name" value="Acetyl_CoA_COase_Trfase_b_su"/>
</dbReference>
<evidence type="ECO:0000256" key="16">
    <source>
        <dbReference type="ARBA" id="ARBA00023160"/>
    </source>
</evidence>
<dbReference type="Gene3D" id="3.90.226.10">
    <property type="entry name" value="2-enoyl-CoA Hydratase, Chain A, domain 1"/>
    <property type="match status" value="2"/>
</dbReference>
<keyword evidence="10 19" id="KW-0547">Nucleotide-binding</keyword>
<dbReference type="HAMAP" id="MF_01395">
    <property type="entry name" value="AcetylCoA_CT_beta"/>
    <property type="match status" value="1"/>
</dbReference>
<dbReference type="InterPro" id="IPR011762">
    <property type="entry name" value="COA_CT_N"/>
</dbReference>
<comment type="similarity">
    <text evidence="4">In the N-terminal section; belongs to the AccD/PCCB family.</text>
</comment>
<comment type="subunit">
    <text evidence="5">Acetyl-CoA carboxylase is a heterotetramer composed of biotin carboxyl carrier protein (AccB), biotin carboxylase (AccC) and two subunits of ACCase subunit beta/alpha.</text>
</comment>
<feature type="domain" description="CoA carboxyltransferase N-terminal" evidence="21">
    <location>
        <begin position="20"/>
        <end position="289"/>
    </location>
</feature>
<protein>
    <recommendedName>
        <fullName evidence="19 20">Multifunctional fusion protein</fullName>
    </recommendedName>
    <domain>
        <recommendedName>
            <fullName evidence="19">Acetyl-coenzyme A carboxylase carboxyl transferase subunit alpha</fullName>
            <shortName evidence="19">ACCase subunit alpha</shortName>
            <shortName evidence="19">Acetyl-CoA carboxylase carboxyltransferase subunit alpha</shortName>
            <ecNumber evidence="19">2.1.3.15</ecNumber>
        </recommendedName>
    </domain>
    <domain>
        <recommendedName>
            <fullName evidence="20">Acetyl-coenzyme A carboxylase carboxyl transferase subunit beta</fullName>
            <shortName evidence="20">ACCase subunit beta</shortName>
            <shortName evidence="20">Acetyl-CoA carboxylase carboxyltransferase subunit beta</shortName>
        </recommendedName>
    </domain>
</protein>
<evidence type="ECO:0000259" key="22">
    <source>
        <dbReference type="PROSITE" id="PS50989"/>
    </source>
</evidence>
<dbReference type="UniPathway" id="UPA00655">
    <property type="reaction ID" value="UER00711"/>
</dbReference>
<dbReference type="InterPro" id="IPR041010">
    <property type="entry name" value="Znf-ACC"/>
</dbReference>
<dbReference type="InterPro" id="IPR001095">
    <property type="entry name" value="Acetyl_CoA_COase_a_su"/>
</dbReference>
<evidence type="ECO:0000256" key="11">
    <source>
        <dbReference type="ARBA" id="ARBA00022771"/>
    </source>
</evidence>
<dbReference type="Pfam" id="PF17848">
    <property type="entry name" value="Zn_ribbon_ACC"/>
    <property type="match status" value="1"/>
</dbReference>
<evidence type="ECO:0000256" key="8">
    <source>
        <dbReference type="ARBA" id="ARBA00022679"/>
    </source>
</evidence>
<keyword evidence="11 20" id="KW-0863">Zinc-finger</keyword>
<keyword evidence="16 19" id="KW-0275">Fatty acid biosynthesis</keyword>
<feature type="binding site" evidence="20">
    <location>
        <position position="24"/>
    </location>
    <ligand>
        <name>Zn(2+)</name>
        <dbReference type="ChEBI" id="CHEBI:29105"/>
    </ligand>
</feature>
<dbReference type="Pfam" id="PF03255">
    <property type="entry name" value="ACCA"/>
    <property type="match status" value="1"/>
</dbReference>
<feature type="domain" description="CoA carboxyltransferase C-terminal" evidence="22">
    <location>
        <begin position="296"/>
        <end position="540"/>
    </location>
</feature>